<dbReference type="KEGG" id="mets:DK389_12160"/>
<evidence type="ECO:0000313" key="1">
    <source>
        <dbReference type="EMBL" id="AWN41142.1"/>
    </source>
</evidence>
<name>A0A2U8W6X2_9HYPH</name>
<dbReference type="Proteomes" id="UP000245926">
    <property type="component" value="Chromosome"/>
</dbReference>
<evidence type="ECO:0000313" key="2">
    <source>
        <dbReference type="Proteomes" id="UP000245926"/>
    </source>
</evidence>
<dbReference type="OrthoDB" id="9157600at2"/>
<organism evidence="1 2">
    <name type="scientific">Methylobacterium durans</name>
    <dbReference type="NCBI Taxonomy" id="2202825"/>
    <lineage>
        <taxon>Bacteria</taxon>
        <taxon>Pseudomonadati</taxon>
        <taxon>Pseudomonadota</taxon>
        <taxon>Alphaproteobacteria</taxon>
        <taxon>Hyphomicrobiales</taxon>
        <taxon>Methylobacteriaceae</taxon>
        <taxon>Methylobacterium</taxon>
    </lineage>
</organism>
<keyword evidence="2" id="KW-1185">Reference proteome</keyword>
<proteinExistence type="predicted"/>
<dbReference type="AlphaFoldDB" id="A0A2U8W6X2"/>
<protein>
    <submittedName>
        <fullName evidence="1">Uncharacterized protein</fullName>
    </submittedName>
</protein>
<dbReference type="EMBL" id="CP029550">
    <property type="protein sequence ID" value="AWN41142.1"/>
    <property type="molecule type" value="Genomic_DNA"/>
</dbReference>
<reference evidence="2" key="1">
    <citation type="submission" date="2018-05" db="EMBL/GenBank/DDBJ databases">
        <title>Complete Genome Sequence of Methylobacterium sp. 17SD2-17.</title>
        <authorList>
            <person name="Srinivasan S."/>
        </authorList>
    </citation>
    <scope>NUCLEOTIDE SEQUENCE [LARGE SCALE GENOMIC DNA]</scope>
    <source>
        <strain evidence="2">17SD2-17</strain>
    </source>
</reference>
<accession>A0A2U8W6X2</accession>
<dbReference type="RefSeq" id="WP_109889888.1">
    <property type="nucleotide sequence ID" value="NZ_CP029550.1"/>
</dbReference>
<gene>
    <name evidence="1" type="ORF">DK389_12160</name>
</gene>
<sequence length="296" mass="31618">MRWPSPEGRASIAQPFAGSQIVLSASSRTAGAIDSLAWNGREFLNRFDHGRELQSAASFDGYGECLNPTEAGSDADGMGPESTSRLISLRVQDKRLHTRTRMAWWVEPGETSRECPKGPGGYASPLSDAVLTKDVEIGVHGVANAIAYRATFSVPHAFASANFEVLTGYMPPDFSRFWSYDPRSGRRAPLSDGPGEQPVPVILATEDGAYAMGVYSPDLPQAAHPDAGFGRFRFPAPRGPEGNATVKWNCVYRHGAGGPGPYAFTCYTLVGTLEAVEAGLSRLHAALSGARTPGSR</sequence>